<feature type="domain" description="Glycoside hydrolase family 19 catalytic" evidence="1">
    <location>
        <begin position="42"/>
        <end position="138"/>
    </location>
</feature>
<dbReference type="InterPro" id="IPR023346">
    <property type="entry name" value="Lysozyme-like_dom_sf"/>
</dbReference>
<protein>
    <recommendedName>
        <fullName evidence="1">Glycoside hydrolase family 19 catalytic domain-containing protein</fullName>
    </recommendedName>
</protein>
<accession>A0ABD6G8M4</accession>
<dbReference type="SUPFAM" id="SSF53955">
    <property type="entry name" value="Lysozyme-like"/>
    <property type="match status" value="1"/>
</dbReference>
<proteinExistence type="predicted"/>
<organism evidence="2 3">
    <name type="scientific">Agrobacterium vitis</name>
    <name type="common">Rhizobium vitis</name>
    <dbReference type="NCBI Taxonomy" id="373"/>
    <lineage>
        <taxon>Bacteria</taxon>
        <taxon>Pseudomonadati</taxon>
        <taxon>Pseudomonadota</taxon>
        <taxon>Alphaproteobacteria</taxon>
        <taxon>Hyphomicrobiales</taxon>
        <taxon>Rhizobiaceae</taxon>
        <taxon>Rhizobium/Agrobacterium group</taxon>
        <taxon>Agrobacterium</taxon>
    </lineage>
</organism>
<dbReference type="EMBL" id="MBEV02000006">
    <property type="protein sequence ID" value="MUP05668.1"/>
    <property type="molecule type" value="Genomic_DNA"/>
</dbReference>
<comment type="caution">
    <text evidence="2">The sequence shown here is derived from an EMBL/GenBank/DDBJ whole genome shotgun (WGS) entry which is preliminary data.</text>
</comment>
<evidence type="ECO:0000313" key="3">
    <source>
        <dbReference type="Proteomes" id="UP000175993"/>
    </source>
</evidence>
<reference evidence="2 3" key="1">
    <citation type="submission" date="2019-11" db="EMBL/GenBank/DDBJ databases">
        <title>Whole-genome sequencing of Allorhizobium vitis.</title>
        <authorList>
            <person name="Gan H.M."/>
            <person name="Savka M.A."/>
        </authorList>
    </citation>
    <scope>NUCLEOTIDE SEQUENCE [LARGE SCALE GENOMIC DNA]</scope>
    <source>
        <strain evidence="2 3">AB4</strain>
    </source>
</reference>
<dbReference type="AlphaFoldDB" id="A0ABD6G8M4"/>
<dbReference type="RefSeq" id="WP_071206226.1">
    <property type="nucleotide sequence ID" value="NZ_CP118259.1"/>
</dbReference>
<evidence type="ECO:0000259" key="1">
    <source>
        <dbReference type="Pfam" id="PF00182"/>
    </source>
</evidence>
<dbReference type="Gene3D" id="1.10.530.10">
    <property type="match status" value="1"/>
</dbReference>
<dbReference type="Proteomes" id="UP000175993">
    <property type="component" value="Unassembled WGS sequence"/>
</dbReference>
<dbReference type="InterPro" id="IPR000726">
    <property type="entry name" value="Glyco_hydro_19_cat"/>
</dbReference>
<sequence>MNSTALQWLFNVIRGDLCGGRLGTAQVQGINAILAGCARHGLTDQRHIAYVLATAFHETAGRFQPLRETLAKTDAEAIDRLERAYAAGRLPQVSAPYWRLDEAGHSWFGRGFVQLTHKRNYQALSVALGVDLVADPGRALNMATAADILVVGMRDGLFSGVRLGDVFNATASDWTGARRIVNGQDRADLVAGYGRAILAGLGEVC</sequence>
<gene>
    <name evidence="2" type="ORF">BBI04_012735</name>
</gene>
<name>A0ABD6G8M4_AGRVI</name>
<evidence type="ECO:0000313" key="2">
    <source>
        <dbReference type="EMBL" id="MUP05668.1"/>
    </source>
</evidence>
<dbReference type="Pfam" id="PF00182">
    <property type="entry name" value="Glyco_hydro_19"/>
    <property type="match status" value="1"/>
</dbReference>